<keyword evidence="2" id="KW-1185">Reference proteome</keyword>
<sequence>MSNLVTECEQLVNKGIPNEFNEADATIIGEAPAKFVEWGSVSLWGQHTGTGGKSINLRVPGIMAWLKTLAASGTGPAGEYNGITYKFISNKDSGATSPVSIL</sequence>
<dbReference type="EMBL" id="MU003512">
    <property type="protein sequence ID" value="KAF2469252.1"/>
    <property type="molecule type" value="Genomic_DNA"/>
</dbReference>
<name>A0ACB6QT44_9PLEO</name>
<proteinExistence type="predicted"/>
<evidence type="ECO:0000313" key="2">
    <source>
        <dbReference type="Proteomes" id="UP000799755"/>
    </source>
</evidence>
<gene>
    <name evidence="1" type="ORF">BDR25DRAFT_371823</name>
</gene>
<protein>
    <submittedName>
        <fullName evidence="1">Uncharacterized protein</fullName>
    </submittedName>
</protein>
<organism evidence="1 2">
    <name type="scientific">Lindgomyces ingoldianus</name>
    <dbReference type="NCBI Taxonomy" id="673940"/>
    <lineage>
        <taxon>Eukaryota</taxon>
        <taxon>Fungi</taxon>
        <taxon>Dikarya</taxon>
        <taxon>Ascomycota</taxon>
        <taxon>Pezizomycotina</taxon>
        <taxon>Dothideomycetes</taxon>
        <taxon>Pleosporomycetidae</taxon>
        <taxon>Pleosporales</taxon>
        <taxon>Lindgomycetaceae</taxon>
        <taxon>Lindgomyces</taxon>
    </lineage>
</organism>
<comment type="caution">
    <text evidence="1">The sequence shown here is derived from an EMBL/GenBank/DDBJ whole genome shotgun (WGS) entry which is preliminary data.</text>
</comment>
<dbReference type="Proteomes" id="UP000799755">
    <property type="component" value="Unassembled WGS sequence"/>
</dbReference>
<reference evidence="1" key="1">
    <citation type="journal article" date="2020" name="Stud. Mycol.">
        <title>101 Dothideomycetes genomes: a test case for predicting lifestyles and emergence of pathogens.</title>
        <authorList>
            <person name="Haridas S."/>
            <person name="Albert R."/>
            <person name="Binder M."/>
            <person name="Bloem J."/>
            <person name="Labutti K."/>
            <person name="Salamov A."/>
            <person name="Andreopoulos B."/>
            <person name="Baker S."/>
            <person name="Barry K."/>
            <person name="Bills G."/>
            <person name="Bluhm B."/>
            <person name="Cannon C."/>
            <person name="Castanera R."/>
            <person name="Culley D."/>
            <person name="Daum C."/>
            <person name="Ezra D."/>
            <person name="Gonzalez J."/>
            <person name="Henrissat B."/>
            <person name="Kuo A."/>
            <person name="Liang C."/>
            <person name="Lipzen A."/>
            <person name="Lutzoni F."/>
            <person name="Magnuson J."/>
            <person name="Mondo S."/>
            <person name="Nolan M."/>
            <person name="Ohm R."/>
            <person name="Pangilinan J."/>
            <person name="Park H.-J."/>
            <person name="Ramirez L."/>
            <person name="Alfaro M."/>
            <person name="Sun H."/>
            <person name="Tritt A."/>
            <person name="Yoshinaga Y."/>
            <person name="Zwiers L.-H."/>
            <person name="Turgeon B."/>
            <person name="Goodwin S."/>
            <person name="Spatafora J."/>
            <person name="Crous P."/>
            <person name="Grigoriev I."/>
        </authorList>
    </citation>
    <scope>NUCLEOTIDE SEQUENCE</scope>
    <source>
        <strain evidence="1">ATCC 200398</strain>
    </source>
</reference>
<accession>A0ACB6QT44</accession>
<evidence type="ECO:0000313" key="1">
    <source>
        <dbReference type="EMBL" id="KAF2469252.1"/>
    </source>
</evidence>